<dbReference type="PANTHER" id="PTHR33569:SF1">
    <property type="entry name" value="UREASE"/>
    <property type="match status" value="1"/>
</dbReference>
<gene>
    <name evidence="4" type="primary">ureA</name>
    <name evidence="6" type="ORF">V6X73_08700</name>
</gene>
<dbReference type="RefSeq" id="WP_367959520.1">
    <property type="nucleotide sequence ID" value="NZ_JBAKFH010000001.1"/>
</dbReference>
<dbReference type="PANTHER" id="PTHR33569">
    <property type="entry name" value="UREASE"/>
    <property type="match status" value="1"/>
</dbReference>
<dbReference type="Proteomes" id="UP001556709">
    <property type="component" value="Unassembled WGS sequence"/>
</dbReference>
<dbReference type="InterPro" id="IPR012010">
    <property type="entry name" value="Urease_gamma"/>
</dbReference>
<dbReference type="EMBL" id="JBAKFM010000004">
    <property type="protein sequence ID" value="MEX0469804.1"/>
    <property type="molecule type" value="Genomic_DNA"/>
</dbReference>
<keyword evidence="7" id="KW-1185">Reference proteome</keyword>
<dbReference type="PIRSF" id="PIRSF001223">
    <property type="entry name" value="Urease_gamma"/>
    <property type="match status" value="1"/>
</dbReference>
<dbReference type="HAMAP" id="MF_00739">
    <property type="entry name" value="Urease_gamma"/>
    <property type="match status" value="1"/>
</dbReference>
<accession>A0ABV3TDU2</accession>
<keyword evidence="1 4" id="KW-0963">Cytoplasm</keyword>
<dbReference type="EC" id="3.5.1.5" evidence="4 5"/>
<dbReference type="GO" id="GO:0009039">
    <property type="term" value="F:urease activity"/>
    <property type="evidence" value="ECO:0007669"/>
    <property type="project" value="UniProtKB-EC"/>
</dbReference>
<reference evidence="6 7" key="1">
    <citation type="submission" date="2024-02" db="EMBL/GenBank/DDBJ databases">
        <title>New especies of Spiribacter isolated from saline water.</title>
        <authorList>
            <person name="Leon M.J."/>
            <person name="De La Haba R."/>
            <person name="Sanchez-Porro C."/>
            <person name="Ventosa A."/>
        </authorList>
    </citation>
    <scope>NUCLEOTIDE SEQUENCE [LARGE SCALE GENOMIC DNA]</scope>
    <source>
        <strain evidence="7">ag22IC6-390</strain>
    </source>
</reference>
<evidence type="ECO:0000256" key="2">
    <source>
        <dbReference type="ARBA" id="ARBA00022801"/>
    </source>
</evidence>
<protein>
    <recommendedName>
        <fullName evidence="4 5">Urease subunit gamma</fullName>
        <ecNumber evidence="4 5">3.5.1.5</ecNumber>
    </recommendedName>
    <alternativeName>
        <fullName evidence="4">Urea amidohydrolase subunit gamma</fullName>
    </alternativeName>
</protein>
<keyword evidence="2 4" id="KW-0378">Hydrolase</keyword>
<dbReference type="CDD" id="cd00390">
    <property type="entry name" value="Urease_gamma"/>
    <property type="match status" value="1"/>
</dbReference>
<organism evidence="6 7">
    <name type="scientific">Spiribacter pallidus</name>
    <dbReference type="NCBI Taxonomy" id="1987936"/>
    <lineage>
        <taxon>Bacteria</taxon>
        <taxon>Pseudomonadati</taxon>
        <taxon>Pseudomonadota</taxon>
        <taxon>Gammaproteobacteria</taxon>
        <taxon>Chromatiales</taxon>
        <taxon>Ectothiorhodospiraceae</taxon>
        <taxon>Spiribacter</taxon>
    </lineage>
</organism>
<evidence type="ECO:0000256" key="1">
    <source>
        <dbReference type="ARBA" id="ARBA00022490"/>
    </source>
</evidence>
<dbReference type="NCBIfam" id="NF009712">
    <property type="entry name" value="PRK13241.1"/>
    <property type="match status" value="1"/>
</dbReference>
<dbReference type="Pfam" id="PF00547">
    <property type="entry name" value="Urease_gamma"/>
    <property type="match status" value="1"/>
</dbReference>
<dbReference type="InterPro" id="IPR002026">
    <property type="entry name" value="Urease_gamma/gamma-beta_su"/>
</dbReference>
<dbReference type="InterPro" id="IPR050069">
    <property type="entry name" value="Urease_subunit"/>
</dbReference>
<sequence>MELTPREKDKLMLATAAMVAERRLARGVRLNYPEAMAYIANAIVEGARDGRTVAQLMSEGTRLLARDQVMDGIPEMLREVQVEATFPDGTKLVTIHDPIAHRSPMAEEAQS</sequence>
<evidence type="ECO:0000256" key="4">
    <source>
        <dbReference type="HAMAP-Rule" id="MF_00739"/>
    </source>
</evidence>
<dbReference type="NCBIfam" id="TIGR00193">
    <property type="entry name" value="urease_gam"/>
    <property type="match status" value="1"/>
</dbReference>
<evidence type="ECO:0000256" key="5">
    <source>
        <dbReference type="RuleBase" id="RU003850"/>
    </source>
</evidence>
<comment type="catalytic activity">
    <reaction evidence="3 4 5">
        <text>urea + 2 H2O + H(+) = hydrogencarbonate + 2 NH4(+)</text>
        <dbReference type="Rhea" id="RHEA:20557"/>
        <dbReference type="ChEBI" id="CHEBI:15377"/>
        <dbReference type="ChEBI" id="CHEBI:15378"/>
        <dbReference type="ChEBI" id="CHEBI:16199"/>
        <dbReference type="ChEBI" id="CHEBI:17544"/>
        <dbReference type="ChEBI" id="CHEBI:28938"/>
        <dbReference type="EC" id="3.5.1.5"/>
    </reaction>
</comment>
<dbReference type="SUPFAM" id="SSF54111">
    <property type="entry name" value="Urease, gamma-subunit"/>
    <property type="match status" value="1"/>
</dbReference>
<name>A0ABV3TDU2_9GAMM</name>
<evidence type="ECO:0000256" key="3">
    <source>
        <dbReference type="ARBA" id="ARBA00047778"/>
    </source>
</evidence>
<comment type="similarity">
    <text evidence="4 5">Belongs to the urease gamma subunit family.</text>
</comment>
<evidence type="ECO:0000313" key="6">
    <source>
        <dbReference type="EMBL" id="MEX0469804.1"/>
    </source>
</evidence>
<comment type="subunit">
    <text evidence="4">Heterotrimer of UreA (gamma), UreB (beta) and UreC (alpha) subunits. Three heterotrimers associate to form the active enzyme.</text>
</comment>
<evidence type="ECO:0000313" key="7">
    <source>
        <dbReference type="Proteomes" id="UP001556709"/>
    </source>
</evidence>
<proteinExistence type="inferred from homology"/>
<dbReference type="Gene3D" id="3.30.280.10">
    <property type="entry name" value="Urease, gamma-like subunit"/>
    <property type="match status" value="1"/>
</dbReference>
<comment type="caution">
    <text evidence="6">The sequence shown here is derived from an EMBL/GenBank/DDBJ whole genome shotgun (WGS) entry which is preliminary data.</text>
</comment>
<comment type="pathway">
    <text evidence="4">Nitrogen metabolism; urea degradation; CO(2) and NH(3) from urea (urease route): step 1/1.</text>
</comment>
<dbReference type="InterPro" id="IPR036463">
    <property type="entry name" value="Urease_gamma_sf"/>
</dbReference>
<comment type="subcellular location">
    <subcellularLocation>
        <location evidence="4 5">Cytoplasm</location>
    </subcellularLocation>
</comment>